<evidence type="ECO:0000313" key="3">
    <source>
        <dbReference type="Proteomes" id="UP001317629"/>
    </source>
</evidence>
<evidence type="ECO:0000256" key="1">
    <source>
        <dbReference type="SAM" id="Phobius"/>
    </source>
</evidence>
<dbReference type="Proteomes" id="UP001317629">
    <property type="component" value="Chromosome"/>
</dbReference>
<gene>
    <name evidence="2" type="ORF">SS37A_18810</name>
</gene>
<protein>
    <submittedName>
        <fullName evidence="2">Uncharacterized protein</fullName>
    </submittedName>
</protein>
<reference evidence="2 3" key="1">
    <citation type="journal article" date="2023" name="Int. J. Syst. Evol. Microbiol.">
        <title>Methylocystis iwaonis sp. nov., a type II methane-oxidizing bacterium from surface soil of a rice paddy field in Japan, and emended description of the genus Methylocystis (ex Whittenbury et al. 1970) Bowman et al. 1993.</title>
        <authorList>
            <person name="Kaise H."/>
            <person name="Sawadogo J.B."/>
            <person name="Alam M.S."/>
            <person name="Ueno C."/>
            <person name="Dianou D."/>
            <person name="Shinjo R."/>
            <person name="Asakawa S."/>
        </authorList>
    </citation>
    <scope>NUCLEOTIDE SEQUENCE [LARGE SCALE GENOMIC DNA]</scope>
    <source>
        <strain evidence="2 3">SS37A-Re</strain>
    </source>
</reference>
<accession>A0ABN6VJD6</accession>
<feature type="transmembrane region" description="Helical" evidence="1">
    <location>
        <begin position="46"/>
        <end position="65"/>
    </location>
</feature>
<evidence type="ECO:0000313" key="2">
    <source>
        <dbReference type="EMBL" id="BDV34352.1"/>
    </source>
</evidence>
<feature type="transmembrane region" description="Helical" evidence="1">
    <location>
        <begin position="20"/>
        <end position="40"/>
    </location>
</feature>
<dbReference type="EMBL" id="AP027142">
    <property type="protein sequence ID" value="BDV34352.1"/>
    <property type="molecule type" value="Genomic_DNA"/>
</dbReference>
<keyword evidence="1" id="KW-1133">Transmembrane helix</keyword>
<name>A0ABN6VJD6_9HYPH</name>
<proteinExistence type="predicted"/>
<keyword evidence="3" id="KW-1185">Reference proteome</keyword>
<dbReference type="RefSeq" id="WP_281927502.1">
    <property type="nucleotide sequence ID" value="NZ_AP027142.1"/>
</dbReference>
<sequence length="66" mass="6291">MANETTRNAGAGSAEKKESYTGKIAGGLVGAVIGGAIGAILLGAYAVLPIAVMVGVVGVGLGSVFD</sequence>
<keyword evidence="1" id="KW-0472">Membrane</keyword>
<keyword evidence="1" id="KW-0812">Transmembrane</keyword>
<organism evidence="2 3">
    <name type="scientific">Methylocystis iwaonis</name>
    <dbReference type="NCBI Taxonomy" id="2885079"/>
    <lineage>
        <taxon>Bacteria</taxon>
        <taxon>Pseudomonadati</taxon>
        <taxon>Pseudomonadota</taxon>
        <taxon>Alphaproteobacteria</taxon>
        <taxon>Hyphomicrobiales</taxon>
        <taxon>Methylocystaceae</taxon>
        <taxon>Methylocystis</taxon>
    </lineage>
</organism>